<keyword evidence="5" id="KW-1185">Reference proteome</keyword>
<dbReference type="PANTHER" id="PTHR13068:SF236">
    <property type="entry name" value="OS02G0749800 PROTEIN"/>
    <property type="match status" value="1"/>
</dbReference>
<evidence type="ECO:0000313" key="5">
    <source>
        <dbReference type="Proteomes" id="UP000797356"/>
    </source>
</evidence>
<keyword evidence="2" id="KW-0804">Transcription</keyword>
<dbReference type="Gene3D" id="1.25.70.10">
    <property type="entry name" value="Transcription termination factor 3, mitochondrial"/>
    <property type="match status" value="1"/>
</dbReference>
<protein>
    <submittedName>
        <fullName evidence="4">Putative transcription termination factor MTERF2, chloroplastic</fullName>
    </submittedName>
</protein>
<dbReference type="PANTHER" id="PTHR13068">
    <property type="entry name" value="CGI-12 PROTEIN-RELATED"/>
    <property type="match status" value="1"/>
</dbReference>
<evidence type="ECO:0000313" key="4">
    <source>
        <dbReference type="EMBL" id="KAG1370961.1"/>
    </source>
</evidence>
<dbReference type="InterPro" id="IPR038538">
    <property type="entry name" value="MTERF_sf"/>
</dbReference>
<gene>
    <name evidence="4" type="ORF">COCNU_16G000550</name>
</gene>
<reference evidence="4" key="2">
    <citation type="submission" date="2019-07" db="EMBL/GenBank/DDBJ databases">
        <authorList>
            <person name="Yang Y."/>
            <person name="Bocs S."/>
            <person name="Baudouin L."/>
        </authorList>
    </citation>
    <scope>NUCLEOTIDE SEQUENCE</scope>
    <source>
        <tissue evidence="4">Spear leaf of Hainan Tall coconut</tissue>
    </source>
</reference>
<accession>A0A8K0IXK5</accession>
<name>A0A8K0IXK5_COCNU</name>
<evidence type="ECO:0000256" key="3">
    <source>
        <dbReference type="ARBA" id="ARBA00022946"/>
    </source>
</evidence>
<dbReference type="GO" id="GO:0006353">
    <property type="term" value="P:DNA-templated transcription termination"/>
    <property type="evidence" value="ECO:0007669"/>
    <property type="project" value="UniProtKB-KW"/>
</dbReference>
<dbReference type="AlphaFoldDB" id="A0A8K0IXK5"/>
<dbReference type="OrthoDB" id="637682at2759"/>
<dbReference type="Pfam" id="PF02536">
    <property type="entry name" value="mTERF"/>
    <property type="match status" value="1"/>
</dbReference>
<dbReference type="SMART" id="SM00733">
    <property type="entry name" value="Mterf"/>
    <property type="match status" value="6"/>
</dbReference>
<dbReference type="EMBL" id="CM017887">
    <property type="protein sequence ID" value="KAG1370961.1"/>
    <property type="molecule type" value="Genomic_DNA"/>
</dbReference>
<keyword evidence="2" id="KW-0806">Transcription termination</keyword>
<dbReference type="Proteomes" id="UP000797356">
    <property type="component" value="Chromosome 16"/>
</dbReference>
<keyword evidence="3" id="KW-0809">Transit peptide</keyword>
<organism evidence="4 5">
    <name type="scientific">Cocos nucifera</name>
    <name type="common">Coconut palm</name>
    <dbReference type="NCBI Taxonomy" id="13894"/>
    <lineage>
        <taxon>Eukaryota</taxon>
        <taxon>Viridiplantae</taxon>
        <taxon>Streptophyta</taxon>
        <taxon>Embryophyta</taxon>
        <taxon>Tracheophyta</taxon>
        <taxon>Spermatophyta</taxon>
        <taxon>Magnoliopsida</taxon>
        <taxon>Liliopsida</taxon>
        <taxon>Arecaceae</taxon>
        <taxon>Arecoideae</taxon>
        <taxon>Cocoseae</taxon>
        <taxon>Attaleinae</taxon>
        <taxon>Cocos</taxon>
    </lineage>
</organism>
<dbReference type="GO" id="GO:0003676">
    <property type="term" value="F:nucleic acid binding"/>
    <property type="evidence" value="ECO:0007669"/>
    <property type="project" value="InterPro"/>
</dbReference>
<comment type="caution">
    <text evidence="4">The sequence shown here is derived from an EMBL/GenBank/DDBJ whole genome shotgun (WGS) entry which is preliminary data.</text>
</comment>
<dbReference type="FunFam" id="1.25.70.10:FF:000001">
    <property type="entry name" value="Mitochondrial transcription termination factor-like"/>
    <property type="match status" value="1"/>
</dbReference>
<reference evidence="4" key="1">
    <citation type="journal article" date="2017" name="Gigascience">
        <title>The genome draft of coconut (Cocos nucifera).</title>
        <authorList>
            <person name="Xiao Y."/>
            <person name="Xu P."/>
            <person name="Fan H."/>
            <person name="Baudouin L."/>
            <person name="Xia W."/>
            <person name="Bocs S."/>
            <person name="Xu J."/>
            <person name="Li Q."/>
            <person name="Guo A."/>
            <person name="Zhou L."/>
            <person name="Li J."/>
            <person name="Wu Y."/>
            <person name="Ma Z."/>
            <person name="Armero A."/>
            <person name="Issali A.E."/>
            <person name="Liu N."/>
            <person name="Peng M."/>
            <person name="Yang Y."/>
        </authorList>
    </citation>
    <scope>NUCLEOTIDE SEQUENCE</scope>
    <source>
        <tissue evidence="4">Spear leaf of Hainan Tall coconut</tissue>
    </source>
</reference>
<dbReference type="InterPro" id="IPR003690">
    <property type="entry name" value="MTERF"/>
</dbReference>
<comment type="similarity">
    <text evidence="1">Belongs to the mTERF family.</text>
</comment>
<proteinExistence type="inferred from homology"/>
<evidence type="ECO:0000256" key="2">
    <source>
        <dbReference type="ARBA" id="ARBA00022472"/>
    </source>
</evidence>
<sequence length="337" mass="37326">MLRSLLRKYPFRSTPTLLHFLHHPIPKPPDESTAATTVSYLINSCGLSLSAAKKIHLKSTANPDAVLALLKGHGFTKPQIANLVSKHPAFLAARLEKTIKPKLEFFAGIGYTGADLGKLISSDPRLLSASLEERIVRNFHLLKTQLGSPAAVILAIAASSRLLRYYLSTVMLPNLQTLGDHGVPAPKIVMLVTWYPRVLMKKPDRFTETVKLLKEMGLKPTLTKFVLAINVMLGLTTATWERKLAVYRSLGWSEKETLMAFTKHPYRMLSSDKKIRKAMEFFVKKMNWEPAKAAAEPKLLGFSLEGGPFQGVFGRVAWKIISCDAASPLLVVLVGKN</sequence>
<evidence type="ECO:0000256" key="1">
    <source>
        <dbReference type="ARBA" id="ARBA00007692"/>
    </source>
</evidence>
<keyword evidence="2" id="KW-0805">Transcription regulation</keyword>